<dbReference type="Gene3D" id="3.30.460.10">
    <property type="entry name" value="Beta Polymerase, domain 2"/>
    <property type="match status" value="1"/>
</dbReference>
<dbReference type="Proteomes" id="UP001177769">
    <property type="component" value="Chromosome"/>
</dbReference>
<dbReference type="InterPro" id="IPR043519">
    <property type="entry name" value="NT_sf"/>
</dbReference>
<dbReference type="PANTHER" id="PTHR41773">
    <property type="entry name" value="GTP PYROPHOSPHATASE-RELATED"/>
    <property type="match status" value="1"/>
</dbReference>
<protein>
    <submittedName>
        <fullName evidence="2">RelA/SpoT domain-containing protein</fullName>
    </submittedName>
</protein>
<gene>
    <name evidence="2" type="ORF">PFX98_20515</name>
</gene>
<dbReference type="AlphaFoldDB" id="A0AA95SPT5"/>
<dbReference type="KEGG" id="pais:PFX98_20515"/>
<reference evidence="2" key="1">
    <citation type="submission" date="2023-01" db="EMBL/GenBank/DDBJ databases">
        <title>Whole genome sequence of Paucibacter sp. S2-9 isolated from pond sediment.</title>
        <authorList>
            <person name="Jung J.Y."/>
        </authorList>
    </citation>
    <scope>NUCLEOTIDE SEQUENCE</scope>
    <source>
        <strain evidence="2">S2-9</strain>
    </source>
</reference>
<evidence type="ECO:0000313" key="3">
    <source>
        <dbReference type="Proteomes" id="UP001177769"/>
    </source>
</evidence>
<accession>A0AA95SPT5</accession>
<sequence>MKEAELLARWRAEKPLYEAWSDFISQKVHEGLLASIAPVSLDYFIKVPVKPRLKVDSTLVDKALHRKKYANPYEDLTDKVGMRFVVLLTTDIKKVCEVIDAGVGQGFWEASKDRDYEKERLEKPLEFSYQSVHYVLRAKAGITHQGHSIPEGAPCEVQIRTLLQHAHSELTHDTLYKPKTTAQPEVKRTVAKSMALIEATDEFFEKAIKDLDEAARPGRELLAFLAKLYESGTKVAPGHELSNQIVIDTCFELAPQAPYKEIGDFLQAKGFVFDKIKERLTTRHFFTQPVVLLAYYLAHAKPAQVKDIWPLDRDDLALVFSDLGKKFED</sequence>
<dbReference type="SUPFAM" id="SSF81301">
    <property type="entry name" value="Nucleotidyltransferase"/>
    <property type="match status" value="1"/>
</dbReference>
<feature type="domain" description="RelA/SpoT" evidence="1">
    <location>
        <begin position="51"/>
        <end position="182"/>
    </location>
</feature>
<organism evidence="2 3">
    <name type="scientific">Paucibacter sediminis</name>
    <dbReference type="NCBI Taxonomy" id="3019553"/>
    <lineage>
        <taxon>Bacteria</taxon>
        <taxon>Pseudomonadati</taxon>
        <taxon>Pseudomonadota</taxon>
        <taxon>Betaproteobacteria</taxon>
        <taxon>Burkholderiales</taxon>
        <taxon>Sphaerotilaceae</taxon>
        <taxon>Roseateles</taxon>
    </lineage>
</organism>
<dbReference type="GO" id="GO:0015969">
    <property type="term" value="P:guanosine tetraphosphate metabolic process"/>
    <property type="evidence" value="ECO:0007669"/>
    <property type="project" value="InterPro"/>
</dbReference>
<evidence type="ECO:0000313" key="2">
    <source>
        <dbReference type="EMBL" id="WIT11256.1"/>
    </source>
</evidence>
<dbReference type="EMBL" id="CP116346">
    <property type="protein sequence ID" value="WIT11256.1"/>
    <property type="molecule type" value="Genomic_DNA"/>
</dbReference>
<dbReference type="PANTHER" id="PTHR41773:SF1">
    <property type="entry name" value="RELA_SPOT DOMAIN-CONTAINING PROTEIN"/>
    <property type="match status" value="1"/>
</dbReference>
<proteinExistence type="predicted"/>
<dbReference type="CDD" id="cd05399">
    <property type="entry name" value="NT_Rel-Spo_like"/>
    <property type="match status" value="1"/>
</dbReference>
<keyword evidence="3" id="KW-1185">Reference proteome</keyword>
<dbReference type="SMART" id="SM00954">
    <property type="entry name" value="RelA_SpoT"/>
    <property type="match status" value="1"/>
</dbReference>
<dbReference type="Pfam" id="PF04607">
    <property type="entry name" value="RelA_SpoT"/>
    <property type="match status" value="1"/>
</dbReference>
<evidence type="ECO:0000259" key="1">
    <source>
        <dbReference type="SMART" id="SM00954"/>
    </source>
</evidence>
<name>A0AA95SPT5_9BURK</name>
<dbReference type="InterPro" id="IPR007685">
    <property type="entry name" value="RelA_SpoT"/>
</dbReference>
<dbReference type="RefSeq" id="WP_285232336.1">
    <property type="nucleotide sequence ID" value="NZ_CP116346.1"/>
</dbReference>